<evidence type="ECO:0000313" key="3">
    <source>
        <dbReference type="Proteomes" id="UP000196102"/>
    </source>
</evidence>
<dbReference type="PANTHER" id="PTHR22916">
    <property type="entry name" value="GLYCOSYLTRANSFERASE"/>
    <property type="match status" value="1"/>
</dbReference>
<dbReference type="Proteomes" id="UP000196102">
    <property type="component" value="Unassembled WGS sequence"/>
</dbReference>
<dbReference type="AlphaFoldDB" id="A0A1Z8B7X1"/>
<accession>A0A1Z8B7X1</accession>
<dbReference type="SUPFAM" id="SSF53448">
    <property type="entry name" value="Nucleotide-diphospho-sugar transferases"/>
    <property type="match status" value="1"/>
</dbReference>
<dbReference type="InterPro" id="IPR001173">
    <property type="entry name" value="Glyco_trans_2-like"/>
</dbReference>
<name>A0A1Z8B7X1_9FLAO</name>
<evidence type="ECO:0000313" key="2">
    <source>
        <dbReference type="EMBL" id="OUS18692.1"/>
    </source>
</evidence>
<evidence type="ECO:0000259" key="1">
    <source>
        <dbReference type="Pfam" id="PF00535"/>
    </source>
</evidence>
<dbReference type="RefSeq" id="WP_303685997.1">
    <property type="nucleotide sequence ID" value="NZ_CAJXYO010000036.1"/>
</dbReference>
<dbReference type="GO" id="GO:0016758">
    <property type="term" value="F:hexosyltransferase activity"/>
    <property type="evidence" value="ECO:0007669"/>
    <property type="project" value="UniProtKB-ARBA"/>
</dbReference>
<dbReference type="Gene3D" id="3.90.550.10">
    <property type="entry name" value="Spore Coat Polysaccharide Biosynthesis Protein SpsA, Chain A"/>
    <property type="match status" value="1"/>
</dbReference>
<protein>
    <recommendedName>
        <fullName evidence="1">Glycosyltransferase 2-like domain-containing protein</fullName>
    </recommendedName>
</protein>
<dbReference type="PANTHER" id="PTHR22916:SF3">
    <property type="entry name" value="UDP-GLCNAC:BETAGAL BETA-1,3-N-ACETYLGLUCOSAMINYLTRANSFERASE-LIKE PROTEIN 1"/>
    <property type="match status" value="1"/>
</dbReference>
<organism evidence="2 3">
    <name type="scientific">Nonlabens dokdonensis</name>
    <dbReference type="NCBI Taxonomy" id="328515"/>
    <lineage>
        <taxon>Bacteria</taxon>
        <taxon>Pseudomonadati</taxon>
        <taxon>Bacteroidota</taxon>
        <taxon>Flavobacteriia</taxon>
        <taxon>Flavobacteriales</taxon>
        <taxon>Flavobacteriaceae</taxon>
        <taxon>Nonlabens</taxon>
    </lineage>
</organism>
<comment type="caution">
    <text evidence="2">The sequence shown here is derived from an EMBL/GenBank/DDBJ whole genome shotgun (WGS) entry which is preliminary data.</text>
</comment>
<gene>
    <name evidence="2" type="ORF">A9Q93_03485</name>
</gene>
<sequence>MISIILPTFNSLSFLKERVDSILNQTYKDWECIVIDGESTDGTWTYLEKIAVRDMRFKMFQHPPKGVYNAWNIGVQKAAGAYVYFATSDDTMSNDCLEHLLHGFELAPECGISHCCLQIIDEYSQPLKSYDWNTFPAQEYFKNYNSRKHIRKAPLTGLLYATHQTVIHSFTQVLISKKVFERSGYFLEDKGPAADLEWGMRVGLTEDVIHIPREMATWRVHGKQLTAIEVDDTYTIQLIELMRLAICNSTCTSEIKSLKKDLLAWKKMSLFAKLSLYDKLVNLQFLNLKISMRLFPDFHRAFESREAYQFYLQAKLDYNKEELIEIIK</sequence>
<dbReference type="InterPro" id="IPR029044">
    <property type="entry name" value="Nucleotide-diphossugar_trans"/>
</dbReference>
<proteinExistence type="predicted"/>
<feature type="domain" description="Glycosyltransferase 2-like" evidence="1">
    <location>
        <begin position="3"/>
        <end position="129"/>
    </location>
</feature>
<dbReference type="EMBL" id="MAAX01000059">
    <property type="protein sequence ID" value="OUS18692.1"/>
    <property type="molecule type" value="Genomic_DNA"/>
</dbReference>
<reference evidence="3" key="1">
    <citation type="journal article" date="2017" name="Proc. Natl. Acad. Sci. U.S.A.">
        <title>Simulation of Deepwater Horizon oil plume reveals substrate specialization within a complex community of hydrocarbon-degraders.</title>
        <authorList>
            <person name="Hu P."/>
            <person name="Dubinsky E.A."/>
            <person name="Probst A.J."/>
            <person name="Wang J."/>
            <person name="Sieber C.M.K."/>
            <person name="Tom L.M."/>
            <person name="Gardinali P."/>
            <person name="Banfield J.F."/>
            <person name="Atlas R.M."/>
            <person name="Andersen G.L."/>
        </authorList>
    </citation>
    <scope>NUCLEOTIDE SEQUENCE [LARGE SCALE GENOMIC DNA]</scope>
</reference>
<dbReference type="Pfam" id="PF00535">
    <property type="entry name" value="Glycos_transf_2"/>
    <property type="match status" value="1"/>
</dbReference>